<gene>
    <name evidence="1" type="ORF">GPA10_09315</name>
</gene>
<name>A0A6L6WTF0_9ACTN</name>
<accession>A0A6L6WTF0</accession>
<dbReference type="EMBL" id="WPNZ01000004">
    <property type="protein sequence ID" value="MVO84957.1"/>
    <property type="molecule type" value="Genomic_DNA"/>
</dbReference>
<comment type="caution">
    <text evidence="1">The sequence shown here is derived from an EMBL/GenBank/DDBJ whole genome shotgun (WGS) entry which is preliminary data.</text>
</comment>
<dbReference type="AlphaFoldDB" id="A0A6L6WTF0"/>
<organism evidence="1 2">
    <name type="scientific">Streptomyces typhae</name>
    <dbReference type="NCBI Taxonomy" id="2681492"/>
    <lineage>
        <taxon>Bacteria</taxon>
        <taxon>Bacillati</taxon>
        <taxon>Actinomycetota</taxon>
        <taxon>Actinomycetes</taxon>
        <taxon>Kitasatosporales</taxon>
        <taxon>Streptomycetaceae</taxon>
        <taxon>Streptomyces</taxon>
    </lineage>
</organism>
<proteinExistence type="predicted"/>
<protein>
    <submittedName>
        <fullName evidence="1">Uncharacterized protein</fullName>
    </submittedName>
</protein>
<dbReference type="RefSeq" id="WP_157165066.1">
    <property type="nucleotide sequence ID" value="NZ_WPNZ01000004.1"/>
</dbReference>
<sequence>MKKCYRGSVMVPLRCGNDRWGYKHLVKSGRWSGSFDEKISQTVWSGTLTSNRPGERIYERKFAGCPPRTLFKVITNPGAYSADRRIKPQGVITAYKPSSLAASC</sequence>
<dbReference type="Proteomes" id="UP000483802">
    <property type="component" value="Unassembled WGS sequence"/>
</dbReference>
<reference evidence="1 2" key="1">
    <citation type="submission" date="2019-11" db="EMBL/GenBank/DDBJ databases">
        <title>Streptomyces typhae sp. nov., a novel endophytic actinomycete isolated from the root of cattail pollen (Typha angustifolia L.).</title>
        <authorList>
            <person name="Peng C."/>
        </authorList>
    </citation>
    <scope>NUCLEOTIDE SEQUENCE [LARGE SCALE GENOMIC DNA]</scope>
    <source>
        <strain evidence="2">p1417</strain>
    </source>
</reference>
<keyword evidence="2" id="KW-1185">Reference proteome</keyword>
<evidence type="ECO:0000313" key="1">
    <source>
        <dbReference type="EMBL" id="MVO84957.1"/>
    </source>
</evidence>
<evidence type="ECO:0000313" key="2">
    <source>
        <dbReference type="Proteomes" id="UP000483802"/>
    </source>
</evidence>